<reference evidence="21" key="1">
    <citation type="submission" date="2024-04" db="EMBL/GenBank/DDBJ databases">
        <title>Salinicola lusitanus LLJ914,a marine bacterium isolated from the Okinawa Trough.</title>
        <authorList>
            <person name="Li J."/>
        </authorList>
    </citation>
    <scope>NUCLEOTIDE SEQUENCE [LARGE SCALE GENOMIC DNA]</scope>
</reference>
<keyword evidence="12" id="KW-0325">Glycoprotein</keyword>
<dbReference type="InterPro" id="IPR001781">
    <property type="entry name" value="Znf_LIM"/>
</dbReference>
<dbReference type="CDD" id="cd09447">
    <property type="entry name" value="LIM_LASP"/>
    <property type="match status" value="1"/>
</dbReference>
<evidence type="ECO:0000259" key="18">
    <source>
        <dbReference type="PROSITE" id="PS50002"/>
    </source>
</evidence>
<dbReference type="InterPro" id="IPR031152">
    <property type="entry name" value="PLXDC"/>
</dbReference>
<dbReference type="PROSITE" id="PS50002">
    <property type="entry name" value="SH3"/>
    <property type="match status" value="1"/>
</dbReference>
<evidence type="ECO:0000256" key="7">
    <source>
        <dbReference type="ARBA" id="ARBA00022737"/>
    </source>
</evidence>
<dbReference type="SMART" id="SM00132">
    <property type="entry name" value="LIM"/>
    <property type="match status" value="1"/>
</dbReference>
<dbReference type="PROSITE" id="PS50023">
    <property type="entry name" value="LIM_DOMAIN_2"/>
    <property type="match status" value="1"/>
</dbReference>
<feature type="compositionally biased region" description="Basic and acidic residues" evidence="15">
    <location>
        <begin position="583"/>
        <end position="604"/>
    </location>
</feature>
<evidence type="ECO:0000256" key="15">
    <source>
        <dbReference type="SAM" id="MobiDB-lite"/>
    </source>
</evidence>
<dbReference type="PROSITE" id="PS00478">
    <property type="entry name" value="LIM_DOMAIN_1"/>
    <property type="match status" value="1"/>
</dbReference>
<dbReference type="SUPFAM" id="SSF50044">
    <property type="entry name" value="SH3-domain"/>
    <property type="match status" value="1"/>
</dbReference>
<evidence type="ECO:0000256" key="14">
    <source>
        <dbReference type="PROSITE-ProRule" id="PRU00192"/>
    </source>
</evidence>
<feature type="domain" description="SH3" evidence="18">
    <location>
        <begin position="622"/>
        <end position="683"/>
    </location>
</feature>
<dbReference type="PRINTS" id="PR00452">
    <property type="entry name" value="SH3DOMAIN"/>
</dbReference>
<dbReference type="InterPro" id="IPR001452">
    <property type="entry name" value="SH3_domain"/>
</dbReference>
<keyword evidence="10 13" id="KW-0440">LIM domain</keyword>
<dbReference type="PANTHER" id="PTHR13055:SF10">
    <property type="entry name" value="PLEXIN DOMAIN-CONTAINING PROTEIN 1"/>
    <property type="match status" value="1"/>
</dbReference>
<feature type="region of interest" description="Disordered" evidence="15">
    <location>
        <begin position="358"/>
        <end position="384"/>
    </location>
</feature>
<evidence type="ECO:0000313" key="21">
    <source>
        <dbReference type="Proteomes" id="UP001460270"/>
    </source>
</evidence>
<feature type="region of interest" description="Disordered" evidence="15">
    <location>
        <begin position="583"/>
        <end position="625"/>
    </location>
</feature>
<dbReference type="GO" id="GO:0005737">
    <property type="term" value="C:cytoplasm"/>
    <property type="evidence" value="ECO:0007669"/>
    <property type="project" value="UniProtKB-ARBA"/>
</dbReference>
<feature type="domain" description="LIM zinc-binding" evidence="19">
    <location>
        <begin position="460"/>
        <end position="520"/>
    </location>
</feature>
<dbReference type="Gene3D" id="2.30.30.40">
    <property type="entry name" value="SH3 Domains"/>
    <property type="match status" value="1"/>
</dbReference>
<dbReference type="GO" id="GO:0016020">
    <property type="term" value="C:membrane"/>
    <property type="evidence" value="ECO:0007669"/>
    <property type="project" value="UniProtKB-SubCell"/>
</dbReference>
<dbReference type="Gene3D" id="3.30.1680.10">
    <property type="entry name" value="ligand-binding face of the semaphorins, domain 2"/>
    <property type="match status" value="1"/>
</dbReference>
<dbReference type="InterPro" id="IPR016201">
    <property type="entry name" value="PSI"/>
</dbReference>
<keyword evidence="3 14" id="KW-0728">SH3 domain</keyword>
<evidence type="ECO:0000256" key="11">
    <source>
        <dbReference type="ARBA" id="ARBA00023136"/>
    </source>
</evidence>
<comment type="subcellular location">
    <subcellularLocation>
        <location evidence="1">Membrane</location>
        <topology evidence="1">Single-pass type I membrane protein</topology>
    </subcellularLocation>
</comment>
<evidence type="ECO:0000256" key="10">
    <source>
        <dbReference type="ARBA" id="ARBA00023038"/>
    </source>
</evidence>
<evidence type="ECO:0000256" key="16">
    <source>
        <dbReference type="SAM" id="Phobius"/>
    </source>
</evidence>
<keyword evidence="4 16" id="KW-0812">Transmembrane</keyword>
<dbReference type="PROSITE" id="PS51216">
    <property type="entry name" value="NEBULIN"/>
    <property type="match status" value="2"/>
</dbReference>
<feature type="transmembrane region" description="Helical" evidence="16">
    <location>
        <begin position="393"/>
        <end position="416"/>
    </location>
</feature>
<dbReference type="SUPFAM" id="SSF57716">
    <property type="entry name" value="Glucocorticoid receptor-like (DNA-binding domain)"/>
    <property type="match status" value="1"/>
</dbReference>
<dbReference type="Pfam" id="PF01437">
    <property type="entry name" value="PSI"/>
    <property type="match status" value="1"/>
</dbReference>
<dbReference type="InterPro" id="IPR000900">
    <property type="entry name" value="Nebulin_repeat"/>
</dbReference>
<evidence type="ECO:0000256" key="3">
    <source>
        <dbReference type="ARBA" id="ARBA00022443"/>
    </source>
</evidence>
<keyword evidence="9 16" id="KW-1133">Transmembrane helix</keyword>
<evidence type="ECO:0000259" key="19">
    <source>
        <dbReference type="PROSITE" id="PS50023"/>
    </source>
</evidence>
<evidence type="ECO:0000256" key="1">
    <source>
        <dbReference type="ARBA" id="ARBA00004479"/>
    </source>
</evidence>
<evidence type="ECO:0000256" key="13">
    <source>
        <dbReference type="PROSITE-ProRule" id="PRU00125"/>
    </source>
</evidence>
<dbReference type="GO" id="GO:0046872">
    <property type="term" value="F:metal ion binding"/>
    <property type="evidence" value="ECO:0007669"/>
    <property type="project" value="UniProtKB-KW"/>
</dbReference>
<comment type="similarity">
    <text evidence="2">Belongs to the plexin family.</text>
</comment>
<dbReference type="SMART" id="SM00326">
    <property type="entry name" value="SH3"/>
    <property type="match status" value="1"/>
</dbReference>
<dbReference type="SMART" id="SM00227">
    <property type="entry name" value="NEBU"/>
    <property type="match status" value="2"/>
</dbReference>
<organism evidence="20 21">
    <name type="scientific">Mugilogobius chulae</name>
    <name type="common">yellowstripe goby</name>
    <dbReference type="NCBI Taxonomy" id="88201"/>
    <lineage>
        <taxon>Eukaryota</taxon>
        <taxon>Metazoa</taxon>
        <taxon>Chordata</taxon>
        <taxon>Craniata</taxon>
        <taxon>Vertebrata</taxon>
        <taxon>Euteleostomi</taxon>
        <taxon>Actinopterygii</taxon>
        <taxon>Neopterygii</taxon>
        <taxon>Teleostei</taxon>
        <taxon>Neoteleostei</taxon>
        <taxon>Acanthomorphata</taxon>
        <taxon>Gobiaria</taxon>
        <taxon>Gobiiformes</taxon>
        <taxon>Gobioidei</taxon>
        <taxon>Gobiidae</taxon>
        <taxon>Gobionellinae</taxon>
        <taxon>Mugilogobius</taxon>
    </lineage>
</organism>
<keyword evidence="21" id="KW-1185">Reference proteome</keyword>
<evidence type="ECO:0000256" key="8">
    <source>
        <dbReference type="ARBA" id="ARBA00022833"/>
    </source>
</evidence>
<protein>
    <submittedName>
        <fullName evidence="20">Uncharacterized protein</fullName>
    </submittedName>
</protein>
<accession>A0AAW0PBR6</accession>
<evidence type="ECO:0000256" key="12">
    <source>
        <dbReference type="ARBA" id="ARBA00023180"/>
    </source>
</evidence>
<proteinExistence type="inferred from homology"/>
<feature type="chain" id="PRO_5043609316" evidence="17">
    <location>
        <begin position="22"/>
        <end position="684"/>
    </location>
</feature>
<keyword evidence="8 13" id="KW-0862">Zinc</keyword>
<dbReference type="Gene3D" id="2.10.110.10">
    <property type="entry name" value="Cysteine Rich Protein"/>
    <property type="match status" value="1"/>
</dbReference>
<dbReference type="Proteomes" id="UP001460270">
    <property type="component" value="Unassembled WGS sequence"/>
</dbReference>
<dbReference type="EMBL" id="JBBPFD010000007">
    <property type="protein sequence ID" value="KAK7919349.1"/>
    <property type="molecule type" value="Genomic_DNA"/>
</dbReference>
<evidence type="ECO:0000313" key="20">
    <source>
        <dbReference type="EMBL" id="KAK7919349.1"/>
    </source>
</evidence>
<evidence type="ECO:0000256" key="6">
    <source>
        <dbReference type="ARBA" id="ARBA00022729"/>
    </source>
</evidence>
<evidence type="ECO:0000256" key="2">
    <source>
        <dbReference type="ARBA" id="ARBA00010297"/>
    </source>
</evidence>
<name>A0AAW0PBR6_9GOBI</name>
<dbReference type="AlphaFoldDB" id="A0AAW0PBR6"/>
<dbReference type="FunFam" id="2.10.110.10:FF:000087">
    <property type="entry name" value="LIM zinc-binding domain-containing Nebulette"/>
    <property type="match status" value="1"/>
</dbReference>
<evidence type="ECO:0000256" key="4">
    <source>
        <dbReference type="ARBA" id="ARBA00022692"/>
    </source>
</evidence>
<keyword evidence="11 16" id="KW-0472">Membrane</keyword>
<sequence>MGLWAFLLISLSQVDLGRVCAQDQGDDLMSWTSWRTDDESSGLRRRERLHREVDTSSLSVNITKVMEDNQKYYRWESYGPNDRRTDELWVNLSASQVRIHGILSNTHRQAARVALSFYFPYYGHNIRQIIIATGGFIFMGEVIHQMLTATQYVAPLMANFDPSFSSNSTVRYSDNGNLFVVQWDKVRLKDRENEGAFTFQTVLHKNGTIVFNYKEIPISVERMNSTDHPVKVGLSDAFLALPSSMNSGSTQHTIYEYHRVEIDITKIVNRSAIEIIPMPTCSQHKTCELCMTSNVTTNCGWCNTVQRCSDGIDRHRQEWLEFNCPEESKGRCEDYNPVPEDTTASHLESVPTALSTKAAKLEDHPSTTGKAHNVPSYEESGSPGHTGISENTAIIAGVVAALVVLVALTLLAVYYINTHPTVAPPFYLMQRRTNNYWPSMKFRNQGCHSSYAEAVFTMNPPCGRCKKPVYPTEKINCLDKFWHKGCFSCEVCKMALSMSNYKGFEKRPYCTMHYPKSSFTIVTDTPENKRLKQQTMLNSQALYKEDFEKNKGKGFSVVTDTPEMQRLKKTQDQISNIKYHEEFEKSKVRSDAPPPENRKEEQPSDPRLIQPAVQPRPVAPPSGGPRFQALYSYTAAEADEVSLQEGDLILNVETIDAGWVFGFNQRTGQRGMLPANYIRPVKTV</sequence>
<keyword evidence="5 13" id="KW-0479">Metal-binding</keyword>
<evidence type="ECO:0000256" key="9">
    <source>
        <dbReference type="ARBA" id="ARBA00022989"/>
    </source>
</evidence>
<dbReference type="InterPro" id="IPR036028">
    <property type="entry name" value="SH3-like_dom_sf"/>
</dbReference>
<feature type="signal peptide" evidence="17">
    <location>
        <begin position="1"/>
        <end position="21"/>
    </location>
</feature>
<comment type="caution">
    <text evidence="20">The sequence shown here is derived from an EMBL/GenBank/DDBJ whole genome shotgun (WGS) entry which is preliminary data.</text>
</comment>
<evidence type="ECO:0000256" key="17">
    <source>
        <dbReference type="SAM" id="SignalP"/>
    </source>
</evidence>
<dbReference type="Pfam" id="PF14604">
    <property type="entry name" value="SH3_9"/>
    <property type="match status" value="1"/>
</dbReference>
<dbReference type="PANTHER" id="PTHR13055">
    <property type="entry name" value="TUMOR ENDOTHELIAL MARKER 7 RELATED"/>
    <property type="match status" value="1"/>
</dbReference>
<dbReference type="InterPro" id="IPR002165">
    <property type="entry name" value="Plexin_repeat"/>
</dbReference>
<dbReference type="Pfam" id="PF00880">
    <property type="entry name" value="Nebulin"/>
    <property type="match status" value="2"/>
</dbReference>
<evidence type="ECO:0000256" key="5">
    <source>
        <dbReference type="ARBA" id="ARBA00022723"/>
    </source>
</evidence>
<gene>
    <name evidence="20" type="ORF">WMY93_010633</name>
</gene>
<dbReference type="Pfam" id="PF00412">
    <property type="entry name" value="LIM"/>
    <property type="match status" value="1"/>
</dbReference>
<keyword evidence="6 17" id="KW-0732">Signal</keyword>
<dbReference type="SUPFAM" id="SSF103575">
    <property type="entry name" value="Plexin repeat"/>
    <property type="match status" value="1"/>
</dbReference>
<keyword evidence="7" id="KW-0677">Repeat</keyword>
<dbReference type="SMART" id="SM00423">
    <property type="entry name" value="PSI"/>
    <property type="match status" value="1"/>
</dbReference>